<dbReference type="Proteomes" id="UP001238179">
    <property type="component" value="Chromosome"/>
</dbReference>
<evidence type="ECO:0000256" key="1">
    <source>
        <dbReference type="SAM" id="SignalP"/>
    </source>
</evidence>
<evidence type="ECO:0000313" key="3">
    <source>
        <dbReference type="Proteomes" id="UP001238179"/>
    </source>
</evidence>
<evidence type="ECO:0000313" key="2">
    <source>
        <dbReference type="EMBL" id="BDU72951.1"/>
    </source>
</evidence>
<dbReference type="KEGG" id="msil:METEAL_21250"/>
<proteinExistence type="predicted"/>
<feature type="chain" id="PRO_5041202263" evidence="1">
    <location>
        <begin position="18"/>
        <end position="438"/>
    </location>
</feature>
<name>A0AA48K918_9BACT</name>
<sequence length="438" mass="46512">MWKLTMRLFLQAFTLLAAGGSYLIAQSYQSNFGDIKFDRNKSPATWHGISDVESSTGALSINIPMGPGIGARGAKWIPTIRGRWAPQIAGMSSTTVNSAGGIAEGSWTQTTHNGSLDFSPGHLKLTICDYASEITNPNAGSNGPREDSDLFTYYSLPDGTSGSYFGAIDFTGPNALSTGLDPVATIAAFGFEASAGWSVATDIAVPTNVNPGPYVRLGQSGEVVIGLYKPGEADTRICVPLTGQLGNGQSSDNTCPRYPGRILVVKGDIAYEFVYRATKKTGLIPLDETDRNSPKVQAFRWATFGLASIRNRQGDAIKFTNDLTNDTFLAKWYLGDWSTDTGQAILVTGTTPFGTSESNSFSVNYQGNGNQPSYTVGGVHRVAPYGSAGEDTAGTKPGFGIDGFISRAVDSVVDNISDQTISLTYAELCPEFSVSPLQ</sequence>
<feature type="signal peptide" evidence="1">
    <location>
        <begin position="1"/>
        <end position="17"/>
    </location>
</feature>
<accession>A0AA48K918</accession>
<gene>
    <name evidence="2" type="ORF">METEAL_21250</name>
</gene>
<reference evidence="3" key="1">
    <citation type="journal article" date="2023" name="Int. J. Syst. Evol. Microbiol.">
        <title>Mesoterricola silvestris gen. nov., sp. nov., Mesoterricola sediminis sp. nov., Geothrix oryzae sp. nov., Geothrix edaphica sp. nov., Geothrix rubra sp. nov., and Geothrix limicola sp. nov., six novel members of Acidobacteriota isolated from soils.</title>
        <authorList>
            <person name="Itoh H."/>
            <person name="Sugisawa Y."/>
            <person name="Mise K."/>
            <person name="Xu Z."/>
            <person name="Kuniyasu M."/>
            <person name="Ushijima N."/>
            <person name="Kawano K."/>
            <person name="Kobayashi E."/>
            <person name="Shiratori Y."/>
            <person name="Masuda Y."/>
            <person name="Senoo K."/>
        </authorList>
    </citation>
    <scope>NUCLEOTIDE SEQUENCE [LARGE SCALE GENOMIC DNA]</scope>
    <source>
        <strain evidence="3">W79</strain>
    </source>
</reference>
<keyword evidence="3" id="KW-1185">Reference proteome</keyword>
<dbReference type="EMBL" id="AP027080">
    <property type="protein sequence ID" value="BDU72951.1"/>
    <property type="molecule type" value="Genomic_DNA"/>
</dbReference>
<dbReference type="AlphaFoldDB" id="A0AA48K918"/>
<protein>
    <submittedName>
        <fullName evidence="2">Uncharacterized protein</fullName>
    </submittedName>
</protein>
<organism evidence="2 3">
    <name type="scientific">Mesoterricola silvestris</name>
    <dbReference type="NCBI Taxonomy" id="2927979"/>
    <lineage>
        <taxon>Bacteria</taxon>
        <taxon>Pseudomonadati</taxon>
        <taxon>Acidobacteriota</taxon>
        <taxon>Holophagae</taxon>
        <taxon>Holophagales</taxon>
        <taxon>Holophagaceae</taxon>
        <taxon>Mesoterricola</taxon>
    </lineage>
</organism>
<keyword evidence="1" id="KW-0732">Signal</keyword>